<keyword evidence="1" id="KW-0813">Transport</keyword>
<feature type="region of interest" description="Disordered" evidence="7">
    <location>
        <begin position="351"/>
        <end position="373"/>
    </location>
</feature>
<dbReference type="GO" id="GO:0055052">
    <property type="term" value="C:ATP-binding cassette (ABC) transporter complex, substrate-binding subunit-containing"/>
    <property type="evidence" value="ECO:0007669"/>
    <property type="project" value="TreeGrafter"/>
</dbReference>
<evidence type="ECO:0000256" key="3">
    <source>
        <dbReference type="ARBA" id="ARBA00022741"/>
    </source>
</evidence>
<dbReference type="Pfam" id="PF00005">
    <property type="entry name" value="ABC_tran"/>
    <property type="match status" value="1"/>
</dbReference>
<name>A0A9W6L0W6_9PSEU</name>
<comment type="caution">
    <text evidence="9">The sequence shown here is derived from an EMBL/GenBank/DDBJ whole genome shotgun (WGS) entry which is preliminary data.</text>
</comment>
<dbReference type="InterPro" id="IPR012340">
    <property type="entry name" value="NA-bd_OB-fold"/>
</dbReference>
<evidence type="ECO:0000256" key="7">
    <source>
        <dbReference type="SAM" id="MobiDB-lite"/>
    </source>
</evidence>
<reference evidence="9" key="1">
    <citation type="journal article" date="2014" name="Int. J. Syst. Evol. Microbiol.">
        <title>Complete genome sequence of Corynebacterium casei LMG S-19264T (=DSM 44701T), isolated from a smear-ripened cheese.</title>
        <authorList>
            <consortium name="US DOE Joint Genome Institute (JGI-PGF)"/>
            <person name="Walter F."/>
            <person name="Albersmeier A."/>
            <person name="Kalinowski J."/>
            <person name="Ruckert C."/>
        </authorList>
    </citation>
    <scope>NUCLEOTIDE SEQUENCE</scope>
    <source>
        <strain evidence="9">VKM Ac-1069</strain>
    </source>
</reference>
<dbReference type="GO" id="GO:0016887">
    <property type="term" value="F:ATP hydrolysis activity"/>
    <property type="evidence" value="ECO:0007669"/>
    <property type="project" value="InterPro"/>
</dbReference>
<dbReference type="InterPro" id="IPR008995">
    <property type="entry name" value="Mo/tungstate-bd_C_term_dom"/>
</dbReference>
<evidence type="ECO:0000256" key="6">
    <source>
        <dbReference type="ARBA" id="ARBA00023136"/>
    </source>
</evidence>
<feature type="compositionally biased region" description="Basic and acidic residues" evidence="7">
    <location>
        <begin position="351"/>
        <end position="363"/>
    </location>
</feature>
<keyword evidence="6" id="KW-0472">Membrane</keyword>
<evidence type="ECO:0000313" key="10">
    <source>
        <dbReference type="Proteomes" id="UP001143463"/>
    </source>
</evidence>
<sequence>MSDIRLTGITKRYTRHAAPAVDDVSVTVRDGEFFVLLGPSGCGKTTLLRTIAGLEQADAGTVHLGDRDVTGLPPRRRDIAMVFQGYAVFPHLTVAENIGFGLAMRKAPKQEIAEAVEYAAGLVRLDDVLDRYPSALSGGQRQRVAVARAVAVRPSVLLMDEPLSNLDALLRLSFRSDLKALAKELNTTIVYVTHDQVEALSLGDRVAVMRAGEIVQCGTPMEVYDRPATRFVGGFLGTPPMNLLPVRRAQDGWTAAGEPFAVPEEHADRVGDELWAGIRAENIEPSTTEVPGALPARVRLVEPLGSQLLVSVTVGDESVKLLTPTDFPAGDDSRLWLRVPPERVRWFDPASERALDGTDRAGTDRAGAAVSSG</sequence>
<dbReference type="Gene3D" id="2.40.50.100">
    <property type="match status" value="1"/>
</dbReference>
<dbReference type="EMBL" id="BSFQ01000010">
    <property type="protein sequence ID" value="GLL11702.1"/>
    <property type="molecule type" value="Genomic_DNA"/>
</dbReference>
<dbReference type="PANTHER" id="PTHR43875:SF15">
    <property type="entry name" value="TREHALOSE IMPORT ATP-BINDING PROTEIN SUGC"/>
    <property type="match status" value="1"/>
</dbReference>
<proteinExistence type="predicted"/>
<keyword evidence="10" id="KW-1185">Reference proteome</keyword>
<evidence type="ECO:0000256" key="4">
    <source>
        <dbReference type="ARBA" id="ARBA00022840"/>
    </source>
</evidence>
<dbReference type="InterPro" id="IPR003439">
    <property type="entry name" value="ABC_transporter-like_ATP-bd"/>
</dbReference>
<dbReference type="SUPFAM" id="SSF52540">
    <property type="entry name" value="P-loop containing nucleoside triphosphate hydrolases"/>
    <property type="match status" value="1"/>
</dbReference>
<accession>A0A9W6L0W6</accession>
<dbReference type="InterPro" id="IPR017871">
    <property type="entry name" value="ABC_transporter-like_CS"/>
</dbReference>
<keyword evidence="5" id="KW-1278">Translocase</keyword>
<dbReference type="InterPro" id="IPR027417">
    <property type="entry name" value="P-loop_NTPase"/>
</dbReference>
<evidence type="ECO:0000256" key="1">
    <source>
        <dbReference type="ARBA" id="ARBA00022448"/>
    </source>
</evidence>
<keyword evidence="3" id="KW-0547">Nucleotide-binding</keyword>
<dbReference type="AlphaFoldDB" id="A0A9W6L0W6"/>
<dbReference type="GO" id="GO:0005524">
    <property type="term" value="F:ATP binding"/>
    <property type="evidence" value="ECO:0007669"/>
    <property type="project" value="UniProtKB-KW"/>
</dbReference>
<evidence type="ECO:0000259" key="8">
    <source>
        <dbReference type="PROSITE" id="PS50893"/>
    </source>
</evidence>
<dbReference type="Proteomes" id="UP001143463">
    <property type="component" value="Unassembled WGS sequence"/>
</dbReference>
<keyword evidence="4 9" id="KW-0067">ATP-binding</keyword>
<dbReference type="PANTHER" id="PTHR43875">
    <property type="entry name" value="MALTODEXTRIN IMPORT ATP-BINDING PROTEIN MSMX"/>
    <property type="match status" value="1"/>
</dbReference>
<dbReference type="SUPFAM" id="SSF50331">
    <property type="entry name" value="MOP-like"/>
    <property type="match status" value="1"/>
</dbReference>
<organism evidence="9 10">
    <name type="scientific">Pseudonocardia halophobica</name>
    <dbReference type="NCBI Taxonomy" id="29401"/>
    <lineage>
        <taxon>Bacteria</taxon>
        <taxon>Bacillati</taxon>
        <taxon>Actinomycetota</taxon>
        <taxon>Actinomycetes</taxon>
        <taxon>Pseudonocardiales</taxon>
        <taxon>Pseudonocardiaceae</taxon>
        <taxon>Pseudonocardia</taxon>
    </lineage>
</organism>
<reference evidence="9" key="2">
    <citation type="submission" date="2023-01" db="EMBL/GenBank/DDBJ databases">
        <authorList>
            <person name="Sun Q."/>
            <person name="Evtushenko L."/>
        </authorList>
    </citation>
    <scope>NUCLEOTIDE SEQUENCE</scope>
    <source>
        <strain evidence="9">VKM Ac-1069</strain>
    </source>
</reference>
<evidence type="ECO:0000256" key="2">
    <source>
        <dbReference type="ARBA" id="ARBA00022475"/>
    </source>
</evidence>
<evidence type="ECO:0000256" key="5">
    <source>
        <dbReference type="ARBA" id="ARBA00022967"/>
    </source>
</evidence>
<evidence type="ECO:0000313" key="9">
    <source>
        <dbReference type="EMBL" id="GLL11702.1"/>
    </source>
</evidence>
<dbReference type="GO" id="GO:0140359">
    <property type="term" value="F:ABC-type transporter activity"/>
    <property type="evidence" value="ECO:0007669"/>
    <property type="project" value="UniProtKB-ARBA"/>
</dbReference>
<dbReference type="Gene3D" id="3.40.50.300">
    <property type="entry name" value="P-loop containing nucleotide triphosphate hydrolases"/>
    <property type="match status" value="1"/>
</dbReference>
<dbReference type="PROSITE" id="PS00211">
    <property type="entry name" value="ABC_TRANSPORTER_1"/>
    <property type="match status" value="1"/>
</dbReference>
<dbReference type="InterPro" id="IPR003593">
    <property type="entry name" value="AAA+_ATPase"/>
</dbReference>
<protein>
    <submittedName>
        <fullName evidence="9">Sugar ABC transporter ATP-binding protein</fullName>
    </submittedName>
</protein>
<gene>
    <name evidence="9" type="ORF">GCM10017577_28430</name>
</gene>
<dbReference type="InterPro" id="IPR040582">
    <property type="entry name" value="OB_MalK-like"/>
</dbReference>
<dbReference type="InterPro" id="IPR047641">
    <property type="entry name" value="ABC_transpr_MalK/UgpC-like"/>
</dbReference>
<feature type="domain" description="ABC transporter" evidence="8">
    <location>
        <begin position="4"/>
        <end position="236"/>
    </location>
</feature>
<keyword evidence="2" id="KW-1003">Cell membrane</keyword>
<dbReference type="SMART" id="SM00382">
    <property type="entry name" value="AAA"/>
    <property type="match status" value="1"/>
</dbReference>
<dbReference type="Gene3D" id="2.40.50.140">
    <property type="entry name" value="Nucleic acid-binding proteins"/>
    <property type="match status" value="1"/>
</dbReference>
<dbReference type="Pfam" id="PF17912">
    <property type="entry name" value="OB_MalK"/>
    <property type="match status" value="1"/>
</dbReference>
<dbReference type="PROSITE" id="PS50893">
    <property type="entry name" value="ABC_TRANSPORTER_2"/>
    <property type="match status" value="1"/>
</dbReference>
<dbReference type="FunFam" id="3.40.50.300:FF:000042">
    <property type="entry name" value="Maltose/maltodextrin ABC transporter, ATP-binding protein"/>
    <property type="match status" value="1"/>
</dbReference>
<dbReference type="RefSeq" id="WP_051736500.1">
    <property type="nucleotide sequence ID" value="NZ_BAAAUZ010000010.1"/>
</dbReference>